<name>A0A195EZ44_9HYME</name>
<evidence type="ECO:0000313" key="2">
    <source>
        <dbReference type="EMBL" id="KYN33177.1"/>
    </source>
</evidence>
<proteinExistence type="predicted"/>
<accession>A0A195EZ44</accession>
<protein>
    <submittedName>
        <fullName evidence="2">Uncharacterized protein</fullName>
    </submittedName>
</protein>
<dbReference type="EMBL" id="KQ981909">
    <property type="protein sequence ID" value="KYN33177.1"/>
    <property type="molecule type" value="Genomic_DNA"/>
</dbReference>
<feature type="transmembrane region" description="Helical" evidence="1">
    <location>
        <begin position="6"/>
        <end position="27"/>
    </location>
</feature>
<evidence type="ECO:0000313" key="3">
    <source>
        <dbReference type="Proteomes" id="UP000078541"/>
    </source>
</evidence>
<keyword evidence="3" id="KW-1185">Reference proteome</keyword>
<reference evidence="2 3" key="1">
    <citation type="submission" date="2016-03" db="EMBL/GenBank/DDBJ databases">
        <title>Trachymyrmex septentrionalis WGS genome.</title>
        <authorList>
            <person name="Nygaard S."/>
            <person name="Hu H."/>
            <person name="Boomsma J."/>
            <person name="Zhang G."/>
        </authorList>
    </citation>
    <scope>NUCLEOTIDE SEQUENCE [LARGE SCALE GENOMIC DNA]</scope>
    <source>
        <strain evidence="2">Tsep2-gDNA-1</strain>
        <tissue evidence="2">Whole body</tissue>
    </source>
</reference>
<evidence type="ECO:0000256" key="1">
    <source>
        <dbReference type="SAM" id="Phobius"/>
    </source>
</evidence>
<dbReference type="Proteomes" id="UP000078541">
    <property type="component" value="Unassembled WGS sequence"/>
</dbReference>
<gene>
    <name evidence="2" type="ORF">ALC56_12510</name>
</gene>
<keyword evidence="1" id="KW-0472">Membrane</keyword>
<keyword evidence="1" id="KW-0812">Transmembrane</keyword>
<dbReference type="AlphaFoldDB" id="A0A195EZ44"/>
<organism evidence="2 3">
    <name type="scientific">Trachymyrmex septentrionalis</name>
    <dbReference type="NCBI Taxonomy" id="34720"/>
    <lineage>
        <taxon>Eukaryota</taxon>
        <taxon>Metazoa</taxon>
        <taxon>Ecdysozoa</taxon>
        <taxon>Arthropoda</taxon>
        <taxon>Hexapoda</taxon>
        <taxon>Insecta</taxon>
        <taxon>Pterygota</taxon>
        <taxon>Neoptera</taxon>
        <taxon>Endopterygota</taxon>
        <taxon>Hymenoptera</taxon>
        <taxon>Apocrita</taxon>
        <taxon>Aculeata</taxon>
        <taxon>Formicoidea</taxon>
        <taxon>Formicidae</taxon>
        <taxon>Myrmicinae</taxon>
        <taxon>Trachymyrmex</taxon>
    </lineage>
</organism>
<sequence>MYFTGILSVLNFLVFKSILVYCIRLFLDLMKWIVRFTKRWHSKNGSEHGENPRNA</sequence>
<keyword evidence="1" id="KW-1133">Transmembrane helix</keyword>